<organism evidence="26 27">
    <name type="scientific">Eragrostis curvula</name>
    <name type="common">weeping love grass</name>
    <dbReference type="NCBI Taxonomy" id="38414"/>
    <lineage>
        <taxon>Eukaryota</taxon>
        <taxon>Viridiplantae</taxon>
        <taxon>Streptophyta</taxon>
        <taxon>Embryophyta</taxon>
        <taxon>Tracheophyta</taxon>
        <taxon>Spermatophyta</taxon>
        <taxon>Magnoliopsida</taxon>
        <taxon>Liliopsida</taxon>
        <taxon>Poales</taxon>
        <taxon>Poaceae</taxon>
        <taxon>PACMAD clade</taxon>
        <taxon>Chloridoideae</taxon>
        <taxon>Eragrostideae</taxon>
        <taxon>Eragrostidinae</taxon>
        <taxon>Eragrostis</taxon>
    </lineage>
</organism>
<dbReference type="InterPro" id="IPR003591">
    <property type="entry name" value="Leu-rich_rpt_typical-subtyp"/>
</dbReference>
<sequence>MERPHISAMLTSLLLLLTTAAFPSVAALSSNDTDLAALLAFRSQLSDPLGFLQSNWTSEVSICHWVGVSCSRRWQRVTALELPGVPLKGELTPHLGNLSFLHVLNLTGTDLVGSVPEDVGRLPRLIALDLSNNSLSGTIPPSVGNLTRLQVLALNNNQLNSQIPDELRSLHNLRYLSLAVNYLGGLIPNFSCSSMPLLTHLHIHKNSLTGSIPQGFGTMFMLQELEFRYNLLSGPAPPNIFNMSRLEVLAIGMNNLTGPIPGNESFKLPMLQVIDFYMNRFTGPIPSGLAACRHLQILQIPGNLFVGPVPTWLAQLSQLIGISMGGTDGLFGTIPGILSNLTKLEILDIMHSNVSGPIPAELGTMKQLTVLQLAFNQLTGPIPNFTGNLSALTNLHLSSNQMTGPVPSALGNMRSLQHLSIDSNLFCGDLDFLASLGNCRQLEDISISNNPFTSGNLNPIHVGNLSTNLLVFEAINSQIIGSLPATLSNLSSLHIINLGKNQLTNAIPEPLTMLRKLQVLDLSMNRMSGMIPKRICMLHGLFKLLLSNNKFSGSIPDCVANLTMLQHIDLSYNKLSSTVTISLFHLDSLIEMYLSHNFLSGALPSDLRYMKMVDQMDLSANRFVGSLPISFSNHQMLTYFNLSHNSFEGSIPDSFRQLTNLWTLDLSSNNLSGTIPSYLANFTYLSSLNLSFNNLQGQIPNGGVFSNLTWQSMMGNVRLCGGAPRLGFSPCQYKPHPTHHQHFLKFVLPIATVAFCFTIVFICLIGGKMIKKKKQSVNASADMEEVISHRSVSSQEIVRATNNFNQDNLLGVGSFGAVFRGQLDDGMVVAVKVLNMEMAEAIQSFDAECRALRMARHRNLIKILSTCSNMDFRVLVLQYMPNGSLDEHLHGDARQCLGFLDRLGIMLDVSMAMEYLHHGYCEVVLHCDLKPSNVLFDEEMTAHVADFGIARLLLGDDNSMVSTNMLGTIGYMAPEYAIMGKASRKCDVFSFGIMLLETFTGKRPTDPMFAEGLSLRQWVFEAFPARLLEVVDDELLQHEATRLCFNQQFDTSLESSLSCTRDHLFVSIFELGLICSSESPEQRISMKDIVAKLEDIKKDYSMSGNANSLELLNEMIYMEKFLMSH</sequence>
<evidence type="ECO:0000256" key="4">
    <source>
        <dbReference type="ARBA" id="ARBA00012513"/>
    </source>
</evidence>
<dbReference type="SMART" id="SM00369">
    <property type="entry name" value="LRR_TYP"/>
    <property type="match status" value="10"/>
</dbReference>
<dbReference type="InterPro" id="IPR050647">
    <property type="entry name" value="Plant_LRR-RLKs"/>
</dbReference>
<evidence type="ECO:0000256" key="8">
    <source>
        <dbReference type="ARBA" id="ARBA00022614"/>
    </source>
</evidence>
<evidence type="ECO:0000256" key="15">
    <source>
        <dbReference type="ARBA" id="ARBA00022840"/>
    </source>
</evidence>
<evidence type="ECO:0000256" key="2">
    <source>
        <dbReference type="ARBA" id="ARBA00004479"/>
    </source>
</evidence>
<dbReference type="FunFam" id="3.80.10.10:FF:000101">
    <property type="entry name" value="LRR receptor-like serine/threonine-protein kinase ERECTA"/>
    <property type="match status" value="1"/>
</dbReference>
<comment type="subcellular location">
    <subcellularLocation>
        <location evidence="1">Cell membrane</location>
        <topology evidence="1">Single-pass membrane protein</topology>
    </subcellularLocation>
    <subcellularLocation>
        <location evidence="2">Membrane</location>
        <topology evidence="2">Single-pass type I membrane protein</topology>
    </subcellularLocation>
</comment>
<dbReference type="GO" id="GO:0005524">
    <property type="term" value="F:ATP binding"/>
    <property type="evidence" value="ECO:0007669"/>
    <property type="project" value="UniProtKB-UniRule"/>
</dbReference>
<dbReference type="AlphaFoldDB" id="A0A5J9VWT4"/>
<keyword evidence="15 22" id="KW-0067">ATP-binding</keyword>
<dbReference type="Pfam" id="PF00560">
    <property type="entry name" value="LRR_1"/>
    <property type="match status" value="1"/>
</dbReference>
<dbReference type="EC" id="2.7.11.1" evidence="4"/>
<dbReference type="Pfam" id="PF23598">
    <property type="entry name" value="LRR_14"/>
    <property type="match status" value="2"/>
</dbReference>
<evidence type="ECO:0000256" key="1">
    <source>
        <dbReference type="ARBA" id="ARBA00004162"/>
    </source>
</evidence>
<dbReference type="Proteomes" id="UP000324897">
    <property type="component" value="Chromosome 4"/>
</dbReference>
<protein>
    <recommendedName>
        <fullName evidence="4">non-specific serine/threonine protein kinase</fullName>
        <ecNumber evidence="4">2.7.11.1</ecNumber>
    </recommendedName>
</protein>
<dbReference type="FunFam" id="3.80.10.10:FF:000383">
    <property type="entry name" value="Leucine-rich repeat receptor protein kinase EMS1"/>
    <property type="match status" value="1"/>
</dbReference>
<keyword evidence="12" id="KW-0677">Repeat</keyword>
<evidence type="ECO:0000256" key="20">
    <source>
        <dbReference type="ARBA" id="ARBA00047899"/>
    </source>
</evidence>
<dbReference type="InterPro" id="IPR001245">
    <property type="entry name" value="Ser-Thr/Tyr_kinase_cat_dom"/>
</dbReference>
<evidence type="ECO:0000256" key="24">
    <source>
        <dbReference type="SAM" id="SignalP"/>
    </source>
</evidence>
<gene>
    <name evidence="26" type="ORF">EJB05_13545</name>
</gene>
<comment type="catalytic activity">
    <reaction evidence="20">
        <text>L-threonyl-[protein] + ATP = O-phospho-L-threonyl-[protein] + ADP + H(+)</text>
        <dbReference type="Rhea" id="RHEA:46608"/>
        <dbReference type="Rhea" id="RHEA-COMP:11060"/>
        <dbReference type="Rhea" id="RHEA-COMP:11605"/>
        <dbReference type="ChEBI" id="CHEBI:15378"/>
        <dbReference type="ChEBI" id="CHEBI:30013"/>
        <dbReference type="ChEBI" id="CHEBI:30616"/>
        <dbReference type="ChEBI" id="CHEBI:61977"/>
        <dbReference type="ChEBI" id="CHEBI:456216"/>
        <dbReference type="EC" id="2.7.11.1"/>
    </reaction>
</comment>
<dbReference type="Gene3D" id="1.10.510.10">
    <property type="entry name" value="Transferase(Phosphotransferase) domain 1"/>
    <property type="match status" value="1"/>
</dbReference>
<dbReference type="Pfam" id="PF08263">
    <property type="entry name" value="LRRNT_2"/>
    <property type="match status" value="1"/>
</dbReference>
<dbReference type="PROSITE" id="PS00108">
    <property type="entry name" value="PROTEIN_KINASE_ST"/>
    <property type="match status" value="1"/>
</dbReference>
<dbReference type="InterPro" id="IPR001611">
    <property type="entry name" value="Leu-rich_rpt"/>
</dbReference>
<dbReference type="FunFam" id="3.30.200.20:FF:000661">
    <property type="entry name" value="Serine-threonine protein kinase plant-type"/>
    <property type="match status" value="1"/>
</dbReference>
<keyword evidence="10 23" id="KW-0812">Transmembrane</keyword>
<feature type="signal peptide" evidence="24">
    <location>
        <begin position="1"/>
        <end position="27"/>
    </location>
</feature>
<evidence type="ECO:0000313" key="27">
    <source>
        <dbReference type="Proteomes" id="UP000324897"/>
    </source>
</evidence>
<evidence type="ECO:0000256" key="13">
    <source>
        <dbReference type="ARBA" id="ARBA00022741"/>
    </source>
</evidence>
<dbReference type="GO" id="GO:0004674">
    <property type="term" value="F:protein serine/threonine kinase activity"/>
    <property type="evidence" value="ECO:0007669"/>
    <property type="project" value="UniProtKB-KW"/>
</dbReference>
<evidence type="ECO:0000256" key="5">
    <source>
        <dbReference type="ARBA" id="ARBA00022475"/>
    </source>
</evidence>
<feature type="transmembrane region" description="Helical" evidence="23">
    <location>
        <begin position="746"/>
        <end position="766"/>
    </location>
</feature>
<dbReference type="SUPFAM" id="SSF56112">
    <property type="entry name" value="Protein kinase-like (PK-like)"/>
    <property type="match status" value="1"/>
</dbReference>
<proteinExistence type="inferred from homology"/>
<comment type="similarity">
    <text evidence="3">Belongs to the protein kinase superfamily. Ser/Thr protein kinase family.</text>
</comment>
<evidence type="ECO:0000256" key="16">
    <source>
        <dbReference type="ARBA" id="ARBA00022989"/>
    </source>
</evidence>
<dbReference type="InterPro" id="IPR032675">
    <property type="entry name" value="LRR_dom_sf"/>
</dbReference>
<dbReference type="Gene3D" id="3.80.10.10">
    <property type="entry name" value="Ribonuclease Inhibitor"/>
    <property type="match status" value="3"/>
</dbReference>
<dbReference type="SUPFAM" id="SSF52058">
    <property type="entry name" value="L domain-like"/>
    <property type="match status" value="3"/>
</dbReference>
<evidence type="ECO:0000256" key="23">
    <source>
        <dbReference type="SAM" id="Phobius"/>
    </source>
</evidence>
<evidence type="ECO:0000256" key="14">
    <source>
        <dbReference type="ARBA" id="ARBA00022777"/>
    </source>
</evidence>
<evidence type="ECO:0000256" key="9">
    <source>
        <dbReference type="ARBA" id="ARBA00022679"/>
    </source>
</evidence>
<keyword evidence="18" id="KW-0675">Receptor</keyword>
<evidence type="ECO:0000256" key="12">
    <source>
        <dbReference type="ARBA" id="ARBA00022737"/>
    </source>
</evidence>
<dbReference type="PANTHER" id="PTHR48056">
    <property type="entry name" value="LRR RECEPTOR-LIKE SERINE/THREONINE-PROTEIN KINASE-RELATED"/>
    <property type="match status" value="1"/>
</dbReference>
<dbReference type="EMBL" id="RWGY01000007">
    <property type="protein sequence ID" value="TVU40096.1"/>
    <property type="molecule type" value="Genomic_DNA"/>
</dbReference>
<evidence type="ECO:0000256" key="10">
    <source>
        <dbReference type="ARBA" id="ARBA00022692"/>
    </source>
</evidence>
<name>A0A5J9VWT4_9POAL</name>
<dbReference type="InterPro" id="IPR055414">
    <property type="entry name" value="LRR_R13L4/SHOC2-like"/>
</dbReference>
<evidence type="ECO:0000313" key="26">
    <source>
        <dbReference type="EMBL" id="TVU40096.1"/>
    </source>
</evidence>
<keyword evidence="6" id="KW-0723">Serine/threonine-protein kinase</keyword>
<dbReference type="FunFam" id="3.80.10.10:FF:000317">
    <property type="entry name" value="Inactive leucine-rich repeat receptor-like protein kinase"/>
    <property type="match status" value="1"/>
</dbReference>
<dbReference type="OrthoDB" id="674539at2759"/>
<dbReference type="PROSITE" id="PS50011">
    <property type="entry name" value="PROTEIN_KINASE_DOM"/>
    <property type="match status" value="1"/>
</dbReference>
<keyword evidence="13 22" id="KW-0547">Nucleotide-binding</keyword>
<evidence type="ECO:0000256" key="11">
    <source>
        <dbReference type="ARBA" id="ARBA00022729"/>
    </source>
</evidence>
<feature type="domain" description="Protein kinase" evidence="25">
    <location>
        <begin position="804"/>
        <end position="1066"/>
    </location>
</feature>
<dbReference type="PANTHER" id="PTHR48056:SF73">
    <property type="entry name" value="LRR RECEPTOR-LIKE SERINE_THREONINE-PROTEIN KINASE EFR"/>
    <property type="match status" value="1"/>
</dbReference>
<dbReference type="GO" id="GO:0033612">
    <property type="term" value="F:receptor serine/threonine kinase binding"/>
    <property type="evidence" value="ECO:0007669"/>
    <property type="project" value="TreeGrafter"/>
</dbReference>
<dbReference type="PRINTS" id="PR00019">
    <property type="entry name" value="LEURICHRPT"/>
</dbReference>
<keyword evidence="19" id="KW-0325">Glycoprotein</keyword>
<evidence type="ECO:0000256" key="19">
    <source>
        <dbReference type="ARBA" id="ARBA00023180"/>
    </source>
</evidence>
<keyword evidence="5" id="KW-1003">Cell membrane</keyword>
<evidence type="ECO:0000256" key="18">
    <source>
        <dbReference type="ARBA" id="ARBA00023170"/>
    </source>
</evidence>
<dbReference type="Gene3D" id="3.30.200.20">
    <property type="entry name" value="Phosphorylase Kinase, domain 1"/>
    <property type="match status" value="1"/>
</dbReference>
<evidence type="ECO:0000259" key="25">
    <source>
        <dbReference type="PROSITE" id="PS50011"/>
    </source>
</evidence>
<dbReference type="PROSITE" id="PS00107">
    <property type="entry name" value="PROTEIN_KINASE_ATP"/>
    <property type="match status" value="1"/>
</dbReference>
<comment type="caution">
    <text evidence="26">The sequence shown here is derived from an EMBL/GenBank/DDBJ whole genome shotgun (WGS) entry which is preliminary data.</text>
</comment>
<keyword evidence="8" id="KW-0433">Leucine-rich repeat</keyword>
<evidence type="ECO:0000256" key="6">
    <source>
        <dbReference type="ARBA" id="ARBA00022527"/>
    </source>
</evidence>
<dbReference type="SMART" id="SM00220">
    <property type="entry name" value="S_TKc"/>
    <property type="match status" value="1"/>
</dbReference>
<evidence type="ECO:0000256" key="21">
    <source>
        <dbReference type="ARBA" id="ARBA00048679"/>
    </source>
</evidence>
<keyword evidence="7" id="KW-0597">Phosphoprotein</keyword>
<dbReference type="FunFam" id="1.10.510.10:FF:000358">
    <property type="entry name" value="Putative leucine-rich repeat receptor-like serine/threonine-protein kinase"/>
    <property type="match status" value="1"/>
</dbReference>
<dbReference type="Pfam" id="PF13855">
    <property type="entry name" value="LRR_8"/>
    <property type="match status" value="1"/>
</dbReference>
<keyword evidence="16 23" id="KW-1133">Transmembrane helix</keyword>
<reference evidence="26 27" key="1">
    <citation type="journal article" date="2019" name="Sci. Rep.">
        <title>A high-quality genome of Eragrostis curvula grass provides insights into Poaceae evolution and supports new strategies to enhance forage quality.</title>
        <authorList>
            <person name="Carballo J."/>
            <person name="Santos B.A.C.M."/>
            <person name="Zappacosta D."/>
            <person name="Garbus I."/>
            <person name="Selva J.P."/>
            <person name="Gallo C.A."/>
            <person name="Diaz A."/>
            <person name="Albertini E."/>
            <person name="Caccamo M."/>
            <person name="Echenique V."/>
        </authorList>
    </citation>
    <scope>NUCLEOTIDE SEQUENCE [LARGE SCALE GENOMIC DNA]</scope>
    <source>
        <strain evidence="27">cv. Victoria</strain>
        <tissue evidence="26">Leaf</tissue>
    </source>
</reference>
<dbReference type="Gramene" id="TVU40096">
    <property type="protein sequence ID" value="TVU40096"/>
    <property type="gene ID" value="EJB05_13545"/>
</dbReference>
<comment type="catalytic activity">
    <reaction evidence="21">
        <text>L-seryl-[protein] + ATP = O-phospho-L-seryl-[protein] + ADP + H(+)</text>
        <dbReference type="Rhea" id="RHEA:17989"/>
        <dbReference type="Rhea" id="RHEA-COMP:9863"/>
        <dbReference type="Rhea" id="RHEA-COMP:11604"/>
        <dbReference type="ChEBI" id="CHEBI:15378"/>
        <dbReference type="ChEBI" id="CHEBI:29999"/>
        <dbReference type="ChEBI" id="CHEBI:30616"/>
        <dbReference type="ChEBI" id="CHEBI:83421"/>
        <dbReference type="ChEBI" id="CHEBI:456216"/>
        <dbReference type="EC" id="2.7.11.1"/>
    </reaction>
</comment>
<feature type="chain" id="PRO_5023876261" description="non-specific serine/threonine protein kinase" evidence="24">
    <location>
        <begin position="28"/>
        <end position="1125"/>
    </location>
</feature>
<accession>A0A5J9VWT4</accession>
<evidence type="ECO:0000256" key="22">
    <source>
        <dbReference type="PROSITE-ProRule" id="PRU10141"/>
    </source>
</evidence>
<dbReference type="InterPro" id="IPR013210">
    <property type="entry name" value="LRR_N_plant-typ"/>
</dbReference>
<keyword evidence="17 23" id="KW-0472">Membrane</keyword>
<feature type="binding site" evidence="22">
    <location>
        <position position="832"/>
    </location>
    <ligand>
        <name>ATP</name>
        <dbReference type="ChEBI" id="CHEBI:30616"/>
    </ligand>
</feature>
<keyword evidence="27" id="KW-1185">Reference proteome</keyword>
<keyword evidence="9" id="KW-0808">Transferase</keyword>
<dbReference type="InterPro" id="IPR000719">
    <property type="entry name" value="Prot_kinase_dom"/>
</dbReference>
<keyword evidence="14" id="KW-0418">Kinase</keyword>
<evidence type="ECO:0000256" key="17">
    <source>
        <dbReference type="ARBA" id="ARBA00023136"/>
    </source>
</evidence>
<dbReference type="GO" id="GO:0005886">
    <property type="term" value="C:plasma membrane"/>
    <property type="evidence" value="ECO:0007669"/>
    <property type="project" value="UniProtKB-SubCell"/>
</dbReference>
<evidence type="ECO:0000256" key="3">
    <source>
        <dbReference type="ARBA" id="ARBA00008684"/>
    </source>
</evidence>
<dbReference type="InterPro" id="IPR008271">
    <property type="entry name" value="Ser/Thr_kinase_AS"/>
</dbReference>
<dbReference type="Pfam" id="PF07714">
    <property type="entry name" value="PK_Tyr_Ser-Thr"/>
    <property type="match status" value="1"/>
</dbReference>
<evidence type="ECO:0000256" key="7">
    <source>
        <dbReference type="ARBA" id="ARBA00022553"/>
    </source>
</evidence>
<dbReference type="InterPro" id="IPR017441">
    <property type="entry name" value="Protein_kinase_ATP_BS"/>
</dbReference>
<keyword evidence="11 24" id="KW-0732">Signal</keyword>
<dbReference type="InterPro" id="IPR011009">
    <property type="entry name" value="Kinase-like_dom_sf"/>
</dbReference>